<protein>
    <submittedName>
        <fullName evidence="1">Uncharacterized protein</fullName>
    </submittedName>
</protein>
<gene>
    <name evidence="1" type="ORF">SS1G_13728</name>
</gene>
<dbReference type="AlphaFoldDB" id="A7F7Z8"/>
<dbReference type="Proteomes" id="UP000001312">
    <property type="component" value="Unassembled WGS sequence"/>
</dbReference>
<dbReference type="KEGG" id="ssl:SS1G_13728"/>
<reference evidence="2" key="1">
    <citation type="journal article" date="2011" name="PLoS Genet.">
        <title>Genomic analysis of the necrotrophic fungal pathogens Sclerotinia sclerotiorum and Botrytis cinerea.</title>
        <authorList>
            <person name="Amselem J."/>
            <person name="Cuomo C.A."/>
            <person name="van Kan J.A."/>
            <person name="Viaud M."/>
            <person name="Benito E.P."/>
            <person name="Couloux A."/>
            <person name="Coutinho P.M."/>
            <person name="de Vries R.P."/>
            <person name="Dyer P.S."/>
            <person name="Fillinger S."/>
            <person name="Fournier E."/>
            <person name="Gout L."/>
            <person name="Hahn M."/>
            <person name="Kohn L."/>
            <person name="Lapalu N."/>
            <person name="Plummer K.M."/>
            <person name="Pradier J.M."/>
            <person name="Quevillon E."/>
            <person name="Sharon A."/>
            <person name="Simon A."/>
            <person name="ten Have A."/>
            <person name="Tudzynski B."/>
            <person name="Tudzynski P."/>
            <person name="Wincker P."/>
            <person name="Andrew M."/>
            <person name="Anthouard V."/>
            <person name="Beever R.E."/>
            <person name="Beffa R."/>
            <person name="Benoit I."/>
            <person name="Bouzid O."/>
            <person name="Brault B."/>
            <person name="Chen Z."/>
            <person name="Choquer M."/>
            <person name="Collemare J."/>
            <person name="Cotton P."/>
            <person name="Danchin E.G."/>
            <person name="Da Silva C."/>
            <person name="Gautier A."/>
            <person name="Giraud C."/>
            <person name="Giraud T."/>
            <person name="Gonzalez C."/>
            <person name="Grossetete S."/>
            <person name="Guldener U."/>
            <person name="Henrissat B."/>
            <person name="Howlett B.J."/>
            <person name="Kodira C."/>
            <person name="Kretschmer M."/>
            <person name="Lappartient A."/>
            <person name="Leroch M."/>
            <person name="Levis C."/>
            <person name="Mauceli E."/>
            <person name="Neuveglise C."/>
            <person name="Oeser B."/>
            <person name="Pearson M."/>
            <person name="Poulain J."/>
            <person name="Poussereau N."/>
            <person name="Quesneville H."/>
            <person name="Rascle C."/>
            <person name="Schumacher J."/>
            <person name="Segurens B."/>
            <person name="Sexton A."/>
            <person name="Silva E."/>
            <person name="Sirven C."/>
            <person name="Soanes D.M."/>
            <person name="Talbot N.J."/>
            <person name="Templeton M."/>
            <person name="Yandava C."/>
            <person name="Yarden O."/>
            <person name="Zeng Q."/>
            <person name="Rollins J.A."/>
            <person name="Lebrun M.H."/>
            <person name="Dickman M."/>
        </authorList>
    </citation>
    <scope>NUCLEOTIDE SEQUENCE [LARGE SCALE GENOMIC DNA]</scope>
    <source>
        <strain evidence="2">ATCC 18683 / 1980 / Ss-1</strain>
    </source>
</reference>
<proteinExistence type="predicted"/>
<dbReference type="EMBL" id="CH476646">
    <property type="protein sequence ID" value="EDN98869.1"/>
    <property type="molecule type" value="Genomic_DNA"/>
</dbReference>
<organism evidence="1 2">
    <name type="scientific">Sclerotinia sclerotiorum (strain ATCC 18683 / 1980 / Ss-1)</name>
    <name type="common">White mold</name>
    <name type="synonym">Whetzelinia sclerotiorum</name>
    <dbReference type="NCBI Taxonomy" id="665079"/>
    <lineage>
        <taxon>Eukaryota</taxon>
        <taxon>Fungi</taxon>
        <taxon>Dikarya</taxon>
        <taxon>Ascomycota</taxon>
        <taxon>Pezizomycotina</taxon>
        <taxon>Leotiomycetes</taxon>
        <taxon>Helotiales</taxon>
        <taxon>Sclerotiniaceae</taxon>
        <taxon>Sclerotinia</taxon>
    </lineage>
</organism>
<dbReference type="RefSeq" id="XP_001585489.1">
    <property type="nucleotide sequence ID" value="XM_001585439.1"/>
</dbReference>
<keyword evidence="2" id="KW-1185">Reference proteome</keyword>
<evidence type="ECO:0000313" key="2">
    <source>
        <dbReference type="Proteomes" id="UP000001312"/>
    </source>
</evidence>
<name>A7F7Z8_SCLS1</name>
<accession>A7F7Z8</accession>
<sequence length="57" mass="6075">MTLSAYILCQENSPFSYTGYSGIKSGTMYASVIPASSPIKVPGIKPKTARKADKTMS</sequence>
<dbReference type="GeneID" id="5481541"/>
<dbReference type="InParanoid" id="A7F7Z8"/>
<evidence type="ECO:0000313" key="1">
    <source>
        <dbReference type="EMBL" id="EDN98869.1"/>
    </source>
</evidence>